<feature type="compositionally biased region" description="Low complexity" evidence="5">
    <location>
        <begin position="456"/>
        <end position="489"/>
    </location>
</feature>
<dbReference type="InterPro" id="IPR004181">
    <property type="entry name" value="Znf_MIZ"/>
</dbReference>
<feature type="region of interest" description="Disordered" evidence="5">
    <location>
        <begin position="456"/>
        <end position="524"/>
    </location>
</feature>
<name>A0A4P9X7G2_9FUNG</name>
<dbReference type="InterPro" id="IPR013083">
    <property type="entry name" value="Znf_RING/FYVE/PHD"/>
</dbReference>
<proteinExistence type="predicted"/>
<dbReference type="Gene3D" id="3.30.40.10">
    <property type="entry name" value="Zinc/RING finger domain, C3HC4 (zinc finger)"/>
    <property type="match status" value="1"/>
</dbReference>
<evidence type="ECO:0000256" key="1">
    <source>
        <dbReference type="ARBA" id="ARBA00022723"/>
    </source>
</evidence>
<keyword evidence="2 4" id="KW-0863">Zinc-finger</keyword>
<dbReference type="Pfam" id="PF02891">
    <property type="entry name" value="zf-MIZ"/>
    <property type="match status" value="1"/>
</dbReference>
<gene>
    <name evidence="7" type="ORF">CXG81DRAFT_19239</name>
</gene>
<evidence type="ECO:0000256" key="3">
    <source>
        <dbReference type="ARBA" id="ARBA00022833"/>
    </source>
</evidence>
<evidence type="ECO:0000256" key="4">
    <source>
        <dbReference type="PROSITE-ProRule" id="PRU00452"/>
    </source>
</evidence>
<dbReference type="GO" id="GO:0061665">
    <property type="term" value="F:SUMO ligase activity"/>
    <property type="evidence" value="ECO:0007669"/>
    <property type="project" value="TreeGrafter"/>
</dbReference>
<feature type="region of interest" description="Disordered" evidence="5">
    <location>
        <begin position="926"/>
        <end position="1037"/>
    </location>
</feature>
<evidence type="ECO:0000256" key="5">
    <source>
        <dbReference type="SAM" id="MobiDB-lite"/>
    </source>
</evidence>
<dbReference type="GO" id="GO:0008270">
    <property type="term" value="F:zinc ion binding"/>
    <property type="evidence" value="ECO:0007669"/>
    <property type="project" value="UniProtKB-KW"/>
</dbReference>
<sequence>MSDIDKVRALILNTGRLLQQNGTYEDSPGTPTGTSPLAAAPTTPSAATPTATPPPTSVVPSAAAAAPPPVPPLPTNGIPAYHASSGGHPPSAGYPTGASSRAASTAAAAASTAAAAAVVAAAANPLNDAAADMMSAERSQQLVDRFLSANAAIGMPSVSVAAASPAGIMTASSQAAPRVPVSTGGYMPAPPRLVYPHRPAPTQLPPATPGPLPPLPQHHYDPAAWDVFAATMKNTPLAHYDQDLIRFVYLKWFPVNAKDNRMRLYNMLMKLQAPDSMLYFSSILSELMMWCDNTRAYDPGVWQMLLPLLACLLGLSVCEGYDFAMVARLMVIVARYAPVIPARIHDTVAKWIQSFHRVSALRAQAFSALQPQAAHAAWAALAEVQRMAQFRSPGYLAQLRKAVDDAIVAILQEDADDLLRHRQAAVRQAPPAASPAATAASMASAPATLQRTLAFTPTPTTSRPTASSMAATPRAVSTTAAPSTAASASPAPPSTPAPAPAPASATSTVPSSGSTTPVASDLPPVPVATARRLPIPEPSSPCYRSLPTTEVFPPPPPYLDPNHQRYPRFIDYVSGPFEVERKATSVQLDFHVSAEAINFIRQADDSQRMVDAQPASSRLSAAEREQRTRTIFHVRLIAWRKSQQKERRCFWSSDVRGVYLNGTKLGISRKREYAQNNSITSEGTHYPLVLNRALCANENRLVLPFILDPRSEVPHIRPVTKDQLVLAVELIALVPTRDVLDLIVPSNKLTTASTEQLLRIEFGQVRPPRAAPSVHDHVASARHPATASKPPSAAGAATRQDAADGDHDAHGAAKGTMPRTGAGAADDDEMQIVVEYVKIPLRCPVTMLRMKKPVRGNLCKHLACFDLESWVTIHKNAVDFRCMLCPNRLFVDQLVWDRYIERLCQTVAPGIDEVYVMQDMSVRTHLETSGGAGGRSSTPSAAATGHPPTAAAAAAPAHDAPSAAGSAAAAMPSSSRDVGAPSSGADTPMADGTSPSPGGAMLKQATTADLAHGPRVDSGSGAPSGPPSPECIILDDD</sequence>
<reference evidence="8" key="1">
    <citation type="journal article" date="2018" name="Nat. Microbiol.">
        <title>Leveraging single-cell genomics to expand the fungal tree of life.</title>
        <authorList>
            <person name="Ahrendt S.R."/>
            <person name="Quandt C.A."/>
            <person name="Ciobanu D."/>
            <person name="Clum A."/>
            <person name="Salamov A."/>
            <person name="Andreopoulos B."/>
            <person name="Cheng J.F."/>
            <person name="Woyke T."/>
            <person name="Pelin A."/>
            <person name="Henrissat B."/>
            <person name="Reynolds N.K."/>
            <person name="Benny G.L."/>
            <person name="Smith M.E."/>
            <person name="James T.Y."/>
            <person name="Grigoriev I.V."/>
        </authorList>
    </citation>
    <scope>NUCLEOTIDE SEQUENCE [LARGE SCALE GENOMIC DNA]</scope>
    <source>
        <strain evidence="8">ATCC 52028</strain>
    </source>
</reference>
<feature type="compositionally biased region" description="Low complexity" evidence="5">
    <location>
        <begin position="936"/>
        <end position="975"/>
    </location>
</feature>
<dbReference type="PROSITE" id="PS51044">
    <property type="entry name" value="ZF_SP_RING"/>
    <property type="match status" value="1"/>
</dbReference>
<dbReference type="EMBL" id="ML014194">
    <property type="protein sequence ID" value="RKP00881.1"/>
    <property type="molecule type" value="Genomic_DNA"/>
</dbReference>
<evidence type="ECO:0000256" key="2">
    <source>
        <dbReference type="ARBA" id="ARBA00022771"/>
    </source>
</evidence>
<feature type="domain" description="SP-RING-type" evidence="6">
    <location>
        <begin position="826"/>
        <end position="909"/>
    </location>
</feature>
<evidence type="ECO:0000313" key="7">
    <source>
        <dbReference type="EMBL" id="RKP00881.1"/>
    </source>
</evidence>
<keyword evidence="8" id="KW-1185">Reference proteome</keyword>
<evidence type="ECO:0000313" key="8">
    <source>
        <dbReference type="Proteomes" id="UP000274922"/>
    </source>
</evidence>
<dbReference type="PANTHER" id="PTHR10782">
    <property type="entry name" value="ZINC FINGER MIZ DOMAIN-CONTAINING PROTEIN"/>
    <property type="match status" value="1"/>
</dbReference>
<feature type="compositionally biased region" description="Low complexity" evidence="5">
    <location>
        <begin position="27"/>
        <end position="50"/>
    </location>
</feature>
<dbReference type="AlphaFoldDB" id="A0A4P9X7G2"/>
<dbReference type="GO" id="GO:0000785">
    <property type="term" value="C:chromatin"/>
    <property type="evidence" value="ECO:0007669"/>
    <property type="project" value="TreeGrafter"/>
</dbReference>
<organism evidence="7 8">
    <name type="scientific">Caulochytrium protostelioides</name>
    <dbReference type="NCBI Taxonomy" id="1555241"/>
    <lineage>
        <taxon>Eukaryota</taxon>
        <taxon>Fungi</taxon>
        <taxon>Fungi incertae sedis</taxon>
        <taxon>Chytridiomycota</taxon>
        <taxon>Chytridiomycota incertae sedis</taxon>
        <taxon>Chytridiomycetes</taxon>
        <taxon>Caulochytriales</taxon>
        <taxon>Caulochytriaceae</taxon>
        <taxon>Caulochytrium</taxon>
    </lineage>
</organism>
<feature type="region of interest" description="Disordered" evidence="5">
    <location>
        <begin position="20"/>
        <end position="99"/>
    </location>
</feature>
<keyword evidence="1" id="KW-0479">Metal-binding</keyword>
<dbReference type="STRING" id="1555241.A0A4P9X7G2"/>
<feature type="compositionally biased region" description="Low complexity" evidence="5">
    <location>
        <begin position="502"/>
        <end position="520"/>
    </location>
</feature>
<accession>A0A4P9X7G2</accession>
<feature type="compositionally biased region" description="Pro residues" evidence="5">
    <location>
        <begin position="490"/>
        <end position="501"/>
    </location>
</feature>
<dbReference type="OrthoDB" id="28127at2759"/>
<protein>
    <recommendedName>
        <fullName evidence="6">SP-RING-type domain-containing protein</fullName>
    </recommendedName>
</protein>
<feature type="region of interest" description="Disordered" evidence="5">
    <location>
        <begin position="768"/>
        <end position="824"/>
    </location>
</feature>
<feature type="compositionally biased region" description="Basic and acidic residues" evidence="5">
    <location>
        <begin position="801"/>
        <end position="811"/>
    </location>
</feature>
<evidence type="ECO:0000259" key="6">
    <source>
        <dbReference type="PROSITE" id="PS51044"/>
    </source>
</evidence>
<dbReference type="GO" id="GO:0016925">
    <property type="term" value="P:protein sumoylation"/>
    <property type="evidence" value="ECO:0007669"/>
    <property type="project" value="TreeGrafter"/>
</dbReference>
<dbReference type="Proteomes" id="UP000274922">
    <property type="component" value="Unassembled WGS sequence"/>
</dbReference>
<keyword evidence="3" id="KW-0862">Zinc</keyword>
<dbReference type="PANTHER" id="PTHR10782:SF4">
    <property type="entry name" value="TONALLI, ISOFORM E"/>
    <property type="match status" value="1"/>
</dbReference>